<name>A0A2U2MVE0_9BIFI</name>
<dbReference type="InterPro" id="IPR017441">
    <property type="entry name" value="Protein_kinase_ATP_BS"/>
</dbReference>
<dbReference type="Gene3D" id="1.10.510.10">
    <property type="entry name" value="Transferase(Phosphotransferase) domain 1"/>
    <property type="match status" value="1"/>
</dbReference>
<dbReference type="InterPro" id="IPR000719">
    <property type="entry name" value="Prot_kinase_dom"/>
</dbReference>
<evidence type="ECO:0000256" key="2">
    <source>
        <dbReference type="ARBA" id="ARBA00022840"/>
    </source>
</evidence>
<feature type="binding site" evidence="3">
    <location>
        <position position="37"/>
    </location>
    <ligand>
        <name>ATP</name>
        <dbReference type="ChEBI" id="CHEBI:30616"/>
    </ligand>
</feature>
<keyword evidence="1 3" id="KW-0547">Nucleotide-binding</keyword>
<dbReference type="GO" id="GO:0005524">
    <property type="term" value="F:ATP binding"/>
    <property type="evidence" value="ECO:0007669"/>
    <property type="project" value="UniProtKB-UniRule"/>
</dbReference>
<organism evidence="5 6">
    <name type="scientific">Bifidobacterium catulorum</name>
    <dbReference type="NCBI Taxonomy" id="1630173"/>
    <lineage>
        <taxon>Bacteria</taxon>
        <taxon>Bacillati</taxon>
        <taxon>Actinomycetota</taxon>
        <taxon>Actinomycetes</taxon>
        <taxon>Bifidobacteriales</taxon>
        <taxon>Bifidobacteriaceae</taxon>
        <taxon>Bifidobacterium</taxon>
    </lineage>
</organism>
<dbReference type="Proteomes" id="UP000245753">
    <property type="component" value="Unassembled WGS sequence"/>
</dbReference>
<dbReference type="InterPro" id="IPR011009">
    <property type="entry name" value="Kinase-like_dom_sf"/>
</dbReference>
<proteinExistence type="predicted"/>
<dbReference type="PANTHER" id="PTHR44329">
    <property type="entry name" value="SERINE/THREONINE-PROTEIN KINASE TNNI3K-RELATED"/>
    <property type="match status" value="1"/>
</dbReference>
<dbReference type="GO" id="GO:0004672">
    <property type="term" value="F:protein kinase activity"/>
    <property type="evidence" value="ECO:0007669"/>
    <property type="project" value="InterPro"/>
</dbReference>
<dbReference type="Pfam" id="PF00069">
    <property type="entry name" value="Pkinase"/>
    <property type="match status" value="1"/>
</dbReference>
<protein>
    <recommendedName>
        <fullName evidence="4">Protein kinase domain-containing protein</fullName>
    </recommendedName>
</protein>
<dbReference type="AlphaFoldDB" id="A0A2U2MVE0"/>
<evidence type="ECO:0000256" key="3">
    <source>
        <dbReference type="PROSITE-ProRule" id="PRU10141"/>
    </source>
</evidence>
<evidence type="ECO:0000313" key="6">
    <source>
        <dbReference type="Proteomes" id="UP000245753"/>
    </source>
</evidence>
<dbReference type="InterPro" id="IPR051681">
    <property type="entry name" value="Ser/Thr_Kinases-Pseudokinases"/>
</dbReference>
<dbReference type="OrthoDB" id="9762169at2"/>
<evidence type="ECO:0000259" key="4">
    <source>
        <dbReference type="PROSITE" id="PS50011"/>
    </source>
</evidence>
<dbReference type="EMBL" id="QFFN01000001">
    <property type="protein sequence ID" value="PWG60815.1"/>
    <property type="molecule type" value="Genomic_DNA"/>
</dbReference>
<dbReference type="RefSeq" id="WP_109136411.1">
    <property type="nucleotide sequence ID" value="NZ_QFFN01000001.1"/>
</dbReference>
<reference evidence="5 6" key="1">
    <citation type="journal article" date="2018" name="Int. J. Syst. Evol. Microbiol.">
        <title>Bifidobacterium catulorum sp. nov., a novel taxon from the faeces of the baby common marmoset (Callithrix jacchus).</title>
        <authorList>
            <person name="Modesto M."/>
            <person name="Michelini S."/>
            <person name="Oki K."/>
            <person name="Biavati B."/>
            <person name="Watanabe K."/>
            <person name="Mattarelli P."/>
        </authorList>
    </citation>
    <scope>NUCLEOTIDE SEQUENCE [LARGE SCALE GENOMIC DNA]</scope>
    <source>
        <strain evidence="5 6">MRM 8.19</strain>
    </source>
</reference>
<accession>A0A2U2MVE0</accession>
<dbReference type="GO" id="GO:0097527">
    <property type="term" value="P:necroptotic signaling pathway"/>
    <property type="evidence" value="ECO:0007669"/>
    <property type="project" value="TreeGrafter"/>
</dbReference>
<evidence type="ECO:0000256" key="1">
    <source>
        <dbReference type="ARBA" id="ARBA00022741"/>
    </source>
</evidence>
<keyword evidence="2 3" id="KW-0067">ATP-binding</keyword>
<dbReference type="PANTHER" id="PTHR44329:SF298">
    <property type="entry name" value="MIXED LINEAGE KINASE DOMAIN-LIKE PROTEIN"/>
    <property type="match status" value="1"/>
</dbReference>
<dbReference type="PROSITE" id="PS50011">
    <property type="entry name" value="PROTEIN_KINASE_DOM"/>
    <property type="match status" value="1"/>
</dbReference>
<dbReference type="PROSITE" id="PS00109">
    <property type="entry name" value="PROTEIN_KINASE_TYR"/>
    <property type="match status" value="1"/>
</dbReference>
<dbReference type="PROSITE" id="PS00107">
    <property type="entry name" value="PROTEIN_KINASE_ATP"/>
    <property type="match status" value="1"/>
</dbReference>
<dbReference type="InterPro" id="IPR008266">
    <property type="entry name" value="Tyr_kinase_AS"/>
</dbReference>
<keyword evidence="6" id="KW-1185">Reference proteome</keyword>
<dbReference type="SUPFAM" id="SSF56112">
    <property type="entry name" value="Protein kinase-like (PK-like)"/>
    <property type="match status" value="1"/>
</dbReference>
<evidence type="ECO:0000313" key="5">
    <source>
        <dbReference type="EMBL" id="PWG60815.1"/>
    </source>
</evidence>
<feature type="domain" description="Protein kinase" evidence="4">
    <location>
        <begin position="8"/>
        <end position="255"/>
    </location>
</feature>
<comment type="caution">
    <text evidence="5">The sequence shown here is derived from an EMBL/GenBank/DDBJ whole genome shotgun (WGS) entry which is preliminary data.</text>
</comment>
<gene>
    <name evidence="5" type="ORF">DF200_00895</name>
</gene>
<sequence>MTRNGTRNADLQLVGEGAYAIVHKYIDPNYGEVFARKKLKKNTSDKDRQRFHREFDLMKSFDFPYILKVYQYDESNSSCTMEFCECNLKDYIARNNTKLSFGFRLKIAMEFLYGLNFLHNKGIYHRDLSYKNVLLYTYKDGDAFVVKISDFGLAKENNSDLTSSGSVMKGSIVDPALVSFKDFRAVNDIYAIGFILSYIFTGKESLFVNGSPLILVIQKCSDNNPISRYQSVKEVIDALKALPSSPDPRQESKAR</sequence>